<organism evidence="3 4">
    <name type="scientific">Candidatus Colwellbacteria bacterium CG10_big_fil_rev_8_21_14_0_10_41_28</name>
    <dbReference type="NCBI Taxonomy" id="1974539"/>
    <lineage>
        <taxon>Bacteria</taxon>
        <taxon>Candidatus Colwelliibacteriota</taxon>
    </lineage>
</organism>
<evidence type="ECO:0000256" key="1">
    <source>
        <dbReference type="PROSITE-ProRule" id="PRU01373"/>
    </source>
</evidence>
<comment type="pathway">
    <text evidence="1">Cell wall biogenesis; peptidoglycan biosynthesis.</text>
</comment>
<dbReference type="AlphaFoldDB" id="A0A2H0VHL3"/>
<dbReference type="Proteomes" id="UP000230776">
    <property type="component" value="Unassembled WGS sequence"/>
</dbReference>
<dbReference type="GO" id="GO:0009252">
    <property type="term" value="P:peptidoglycan biosynthetic process"/>
    <property type="evidence" value="ECO:0007669"/>
    <property type="project" value="UniProtKB-KW"/>
</dbReference>
<reference evidence="4" key="1">
    <citation type="submission" date="2017-09" db="EMBL/GenBank/DDBJ databases">
        <title>Depth-based differentiation of microbial function through sediment-hosted aquifers and enrichment of novel symbionts in the deep terrestrial subsurface.</title>
        <authorList>
            <person name="Probst A.J."/>
            <person name="Ladd B."/>
            <person name="Jarett J.K."/>
            <person name="Geller-Mcgrath D.E."/>
            <person name="Sieber C.M.K."/>
            <person name="Emerson J.B."/>
            <person name="Anantharaman K."/>
            <person name="Thomas B.C."/>
            <person name="Malmstrom R."/>
            <person name="Stieglmeier M."/>
            <person name="Klingl A."/>
            <person name="Woyke T."/>
            <person name="Ryan C.M."/>
            <person name="Banfield J.F."/>
        </authorList>
    </citation>
    <scope>NUCLEOTIDE SEQUENCE [LARGE SCALE GENOMIC DNA]</scope>
</reference>
<dbReference type="PROSITE" id="PS52029">
    <property type="entry name" value="LD_TPASE"/>
    <property type="match status" value="1"/>
</dbReference>
<dbReference type="InterPro" id="IPR005490">
    <property type="entry name" value="LD_TPept_cat_dom"/>
</dbReference>
<evidence type="ECO:0000259" key="2">
    <source>
        <dbReference type="PROSITE" id="PS52029"/>
    </source>
</evidence>
<evidence type="ECO:0000313" key="3">
    <source>
        <dbReference type="EMBL" id="PIR98578.1"/>
    </source>
</evidence>
<dbReference type="GO" id="GO:0008360">
    <property type="term" value="P:regulation of cell shape"/>
    <property type="evidence" value="ECO:0007669"/>
    <property type="project" value="UniProtKB-UniRule"/>
</dbReference>
<dbReference type="Pfam" id="PF03734">
    <property type="entry name" value="YkuD"/>
    <property type="match status" value="1"/>
</dbReference>
<feature type="active site" description="Nucleophile" evidence="1">
    <location>
        <position position="141"/>
    </location>
</feature>
<sequence>MSDIEVYSDGIVIFDGKKYKAAIGRSGVTNNKAEGDGGSPAGCFPIRKIFFRKDKISVPETSFVIEAIGDDMGWSDDPEREEYNTLIKLPYEGSHEKLWREDDLYDLIVVLGYNDDPPISGKGSAIFMHVARPVYTPTEGCVALSLENLKEILEKAGRDTRVCIRE</sequence>
<dbReference type="EMBL" id="PFAG01000011">
    <property type="protein sequence ID" value="PIR98578.1"/>
    <property type="molecule type" value="Genomic_DNA"/>
</dbReference>
<name>A0A2H0VHL3_9BACT</name>
<dbReference type="GO" id="GO:0071555">
    <property type="term" value="P:cell wall organization"/>
    <property type="evidence" value="ECO:0007669"/>
    <property type="project" value="UniProtKB-UniRule"/>
</dbReference>
<dbReference type="PANTHER" id="PTHR38589:SF1">
    <property type="entry name" value="BLR0621 PROTEIN"/>
    <property type="match status" value="1"/>
</dbReference>
<evidence type="ECO:0000313" key="4">
    <source>
        <dbReference type="Proteomes" id="UP000230776"/>
    </source>
</evidence>
<dbReference type="CDD" id="cd16913">
    <property type="entry name" value="YkuD_like"/>
    <property type="match status" value="1"/>
</dbReference>
<keyword evidence="1" id="KW-0961">Cell wall biogenesis/degradation</keyword>
<dbReference type="GO" id="GO:0016740">
    <property type="term" value="F:transferase activity"/>
    <property type="evidence" value="ECO:0007669"/>
    <property type="project" value="InterPro"/>
</dbReference>
<keyword evidence="1" id="KW-0573">Peptidoglycan synthesis</keyword>
<gene>
    <name evidence="3" type="ORF">COT88_00945</name>
</gene>
<dbReference type="PANTHER" id="PTHR38589">
    <property type="entry name" value="BLR0621 PROTEIN"/>
    <property type="match status" value="1"/>
</dbReference>
<comment type="caution">
    <text evidence="3">The sequence shown here is derived from an EMBL/GenBank/DDBJ whole genome shotgun (WGS) entry which is preliminary data.</text>
</comment>
<protein>
    <recommendedName>
        <fullName evidence="2">L,D-TPase catalytic domain-containing protein</fullName>
    </recommendedName>
</protein>
<keyword evidence="1" id="KW-0133">Cell shape</keyword>
<proteinExistence type="predicted"/>
<accession>A0A2H0VHL3</accession>
<feature type="domain" description="L,D-TPase catalytic" evidence="2">
    <location>
        <begin position="1"/>
        <end position="165"/>
    </location>
</feature>
<feature type="active site" description="Proton donor/acceptor" evidence="1">
    <location>
        <position position="129"/>
    </location>
</feature>